<name>A0A9X4XRA3_9BRAD</name>
<dbReference type="RefSeq" id="WP_155481639.1">
    <property type="nucleotide sequence ID" value="NZ_WNKV01000032.1"/>
</dbReference>
<proteinExistence type="predicted"/>
<gene>
    <name evidence="1" type="ORF">GJ689_24665</name>
</gene>
<reference evidence="1 2" key="1">
    <citation type="submission" date="2019-11" db="EMBL/GenBank/DDBJ databases">
        <title>Whole-genome sequence of Rhodoplanes serenus DSM 18633, type strain.</title>
        <authorList>
            <person name="Kyndt J.A."/>
            <person name="Meyer T.E."/>
        </authorList>
    </citation>
    <scope>NUCLEOTIDE SEQUENCE [LARGE SCALE GENOMIC DNA]</scope>
    <source>
        <strain evidence="1 2">DSM 18633</strain>
    </source>
</reference>
<protein>
    <submittedName>
        <fullName evidence="1">Uncharacterized protein</fullName>
    </submittedName>
</protein>
<accession>A0A9X4XRA3</accession>
<organism evidence="1 2">
    <name type="scientific">Rhodoplanes serenus</name>
    <dbReference type="NCBI Taxonomy" id="200615"/>
    <lineage>
        <taxon>Bacteria</taxon>
        <taxon>Pseudomonadati</taxon>
        <taxon>Pseudomonadota</taxon>
        <taxon>Alphaproteobacteria</taxon>
        <taxon>Hyphomicrobiales</taxon>
        <taxon>Nitrobacteraceae</taxon>
        <taxon>Rhodoplanes</taxon>
    </lineage>
</organism>
<dbReference type="AlphaFoldDB" id="A0A9X4XRA3"/>
<evidence type="ECO:0000313" key="1">
    <source>
        <dbReference type="EMBL" id="MTW19387.1"/>
    </source>
</evidence>
<evidence type="ECO:0000313" key="2">
    <source>
        <dbReference type="Proteomes" id="UP000438991"/>
    </source>
</evidence>
<sequence>MGDVIRFPAGRPFEGVRLPAEGSAEGNRLDRAAAVIRAETGCTAERADFVAAQVLQVLEGAAP</sequence>
<dbReference type="Proteomes" id="UP000438991">
    <property type="component" value="Unassembled WGS sequence"/>
</dbReference>
<dbReference type="EMBL" id="WNKV01000032">
    <property type="protein sequence ID" value="MTW19387.1"/>
    <property type="molecule type" value="Genomic_DNA"/>
</dbReference>
<comment type="caution">
    <text evidence="1">The sequence shown here is derived from an EMBL/GenBank/DDBJ whole genome shotgun (WGS) entry which is preliminary data.</text>
</comment>